<protein>
    <recommendedName>
        <fullName evidence="3">DUF4126 domain-containing protein</fullName>
    </recommendedName>
</protein>
<sequence>MTTSRLSTLTRGLVAGALGTTALDTAGYLDMALTGRPASDSPGRTVLALARRAGAELPDDESRRSAYGQLGGLAAGLAVGVGASVLRRLGLKLPAPVAIAATGAAAMAATDGPMALAGVADPRGWTASDWARDAWPHLAFGAGVHWTLTRFEDEREAERRPVTIGSLLRSTALGAATGSRASMGVLAPALASGGTARAVLTTGLAGAELVGDKLPATPSRLEVPGQLSRLGAGAIGGAALAAREDRSPWLPALAGVLGASAGAVLGAAWREAAEDRGWTWQGAVVEDAVALGLVGLAVRGSD</sequence>
<evidence type="ECO:0000313" key="1">
    <source>
        <dbReference type="EMBL" id="MXG91774.1"/>
    </source>
</evidence>
<evidence type="ECO:0000313" key="2">
    <source>
        <dbReference type="Proteomes" id="UP000473325"/>
    </source>
</evidence>
<dbReference type="Proteomes" id="UP000473325">
    <property type="component" value="Unassembled WGS sequence"/>
</dbReference>
<dbReference type="RefSeq" id="WP_160879711.1">
    <property type="nucleotide sequence ID" value="NZ_WUEK01000015.1"/>
</dbReference>
<organism evidence="1 2">
    <name type="scientific">Nocardioides flavescens</name>
    <dbReference type="NCBI Taxonomy" id="2691959"/>
    <lineage>
        <taxon>Bacteria</taxon>
        <taxon>Bacillati</taxon>
        <taxon>Actinomycetota</taxon>
        <taxon>Actinomycetes</taxon>
        <taxon>Propionibacteriales</taxon>
        <taxon>Nocardioidaceae</taxon>
        <taxon>Nocardioides</taxon>
    </lineage>
</organism>
<reference evidence="1 2" key="1">
    <citation type="submission" date="2019-12" db="EMBL/GenBank/DDBJ databases">
        <authorList>
            <person name="Kun Z."/>
        </authorList>
    </citation>
    <scope>NUCLEOTIDE SEQUENCE [LARGE SCALE GENOMIC DNA]</scope>
    <source>
        <strain evidence="1 2">YIM 123512</strain>
    </source>
</reference>
<proteinExistence type="predicted"/>
<dbReference type="EMBL" id="WUEK01000015">
    <property type="protein sequence ID" value="MXG91774.1"/>
    <property type="molecule type" value="Genomic_DNA"/>
</dbReference>
<accession>A0A6L7F3H1</accession>
<gene>
    <name evidence="1" type="ORF">GRQ65_19715</name>
</gene>
<name>A0A6L7F3H1_9ACTN</name>
<evidence type="ECO:0008006" key="3">
    <source>
        <dbReference type="Google" id="ProtNLM"/>
    </source>
</evidence>
<keyword evidence="2" id="KW-1185">Reference proteome</keyword>
<dbReference type="AlphaFoldDB" id="A0A6L7F3H1"/>
<comment type="caution">
    <text evidence="1">The sequence shown here is derived from an EMBL/GenBank/DDBJ whole genome shotgun (WGS) entry which is preliminary data.</text>
</comment>